<comment type="caution">
    <text evidence="2">The sequence shown here is derived from an EMBL/GenBank/DDBJ whole genome shotgun (WGS) entry which is preliminary data.</text>
</comment>
<gene>
    <name evidence="2" type="ORF">JF888_15065</name>
</gene>
<accession>A0A934KDK2</accession>
<evidence type="ECO:0000256" key="1">
    <source>
        <dbReference type="SAM" id="MobiDB-lite"/>
    </source>
</evidence>
<evidence type="ECO:0000313" key="2">
    <source>
        <dbReference type="EMBL" id="MBJ7604479.1"/>
    </source>
</evidence>
<feature type="compositionally biased region" description="Basic and acidic residues" evidence="1">
    <location>
        <begin position="70"/>
        <end position="84"/>
    </location>
</feature>
<dbReference type="EMBL" id="JAEKNQ010000058">
    <property type="protein sequence ID" value="MBJ7604479.1"/>
    <property type="molecule type" value="Genomic_DNA"/>
</dbReference>
<proteinExistence type="predicted"/>
<dbReference type="AlphaFoldDB" id="A0A934KDK2"/>
<feature type="region of interest" description="Disordered" evidence="1">
    <location>
        <begin position="1"/>
        <end position="84"/>
    </location>
</feature>
<feature type="compositionally biased region" description="Basic and acidic residues" evidence="1">
    <location>
        <begin position="39"/>
        <end position="61"/>
    </location>
</feature>
<reference evidence="2 3" key="1">
    <citation type="submission" date="2020-10" db="EMBL/GenBank/DDBJ databases">
        <title>Ca. Dormibacterota MAGs.</title>
        <authorList>
            <person name="Montgomery K."/>
        </authorList>
    </citation>
    <scope>NUCLEOTIDE SEQUENCE [LARGE SCALE GENOMIC DNA]</scope>
    <source>
        <strain evidence="2">SC8811_S16_3</strain>
    </source>
</reference>
<sequence length="84" mass="9047">MPEHQSDPTHNIGADPLTATPGAGRGGKEGHPIPEQIQDTEKTKDTVHKFEVESQAERGADAAKSPGHVSRPEETSEDSREGHR</sequence>
<dbReference type="Proteomes" id="UP000620075">
    <property type="component" value="Unassembled WGS sequence"/>
</dbReference>
<protein>
    <submittedName>
        <fullName evidence="2">Uncharacterized protein</fullName>
    </submittedName>
</protein>
<dbReference type="RefSeq" id="WP_338182202.1">
    <property type="nucleotide sequence ID" value="NZ_JAEKNQ010000058.1"/>
</dbReference>
<name>A0A934KDK2_9BACT</name>
<evidence type="ECO:0000313" key="3">
    <source>
        <dbReference type="Proteomes" id="UP000620075"/>
    </source>
</evidence>
<organism evidence="2 3">
    <name type="scientific">Candidatus Dormiibacter inghamiae</name>
    <dbReference type="NCBI Taxonomy" id="3127013"/>
    <lineage>
        <taxon>Bacteria</taxon>
        <taxon>Bacillati</taxon>
        <taxon>Candidatus Dormiibacterota</taxon>
        <taxon>Candidatus Dormibacteria</taxon>
        <taxon>Candidatus Dormibacterales</taxon>
        <taxon>Candidatus Dormibacteraceae</taxon>
        <taxon>Candidatus Dormiibacter</taxon>
    </lineage>
</organism>